<name>A0A0M2HEU0_MICTR</name>
<evidence type="ECO:0000313" key="2">
    <source>
        <dbReference type="Proteomes" id="UP000034098"/>
    </source>
</evidence>
<dbReference type="InterPro" id="IPR036520">
    <property type="entry name" value="UPF0759_sf"/>
</dbReference>
<dbReference type="RefSeq" id="WP_045298253.1">
    <property type="nucleotide sequence ID" value="NZ_JYJA01000032.1"/>
</dbReference>
<accession>A0A0M2HEU0</accession>
<dbReference type="PANTHER" id="PTHR30348">
    <property type="entry name" value="UNCHARACTERIZED PROTEIN YECE"/>
    <property type="match status" value="1"/>
</dbReference>
<gene>
    <name evidence="1" type="ORF">RS82_01720</name>
</gene>
<dbReference type="SUPFAM" id="SSF117396">
    <property type="entry name" value="TM1631-like"/>
    <property type="match status" value="1"/>
</dbReference>
<sequence>MTIRIGTSGWSYDHWEGVLYPVGLASGARLSTYASAFDTVELNASFYRWPPVGGFRSWRQRLPDGFAMSVKAPRGLTHAKKLYSPEVWVQRMSEGWHELGDKRAVVLVQLPPTLPRDDARLRHFLERVPDWMRIAVELRHPTWEVEEVFRLLEDHGAAYCVMSGAGLSCILRATADFVYIRLHGPHHDHLYRGYYSDQDLQWWAERIREWDRSGRDVFAYFNNDGEGNAVRNALTLKRLLGV</sequence>
<evidence type="ECO:0000313" key="1">
    <source>
        <dbReference type="EMBL" id="KJL43226.1"/>
    </source>
</evidence>
<dbReference type="Gene3D" id="3.20.20.410">
    <property type="entry name" value="Protein of unknown function UPF0759"/>
    <property type="match status" value="1"/>
</dbReference>
<dbReference type="Proteomes" id="UP000034098">
    <property type="component" value="Unassembled WGS sequence"/>
</dbReference>
<dbReference type="InterPro" id="IPR002763">
    <property type="entry name" value="DUF72"/>
</dbReference>
<protein>
    <recommendedName>
        <fullName evidence="3">Sensor histidine kinase</fullName>
    </recommendedName>
</protein>
<dbReference type="AlphaFoldDB" id="A0A0M2HEU0"/>
<dbReference type="PATRIC" id="fig|69370.6.peg.1751"/>
<organism evidence="1 2">
    <name type="scientific">Microbacterium trichothecenolyticum</name>
    <name type="common">Aureobacterium trichothecenolyticum</name>
    <dbReference type="NCBI Taxonomy" id="69370"/>
    <lineage>
        <taxon>Bacteria</taxon>
        <taxon>Bacillati</taxon>
        <taxon>Actinomycetota</taxon>
        <taxon>Actinomycetes</taxon>
        <taxon>Micrococcales</taxon>
        <taxon>Microbacteriaceae</taxon>
        <taxon>Microbacterium</taxon>
    </lineage>
</organism>
<comment type="caution">
    <text evidence="1">The sequence shown here is derived from an EMBL/GenBank/DDBJ whole genome shotgun (WGS) entry which is preliminary data.</text>
</comment>
<evidence type="ECO:0008006" key="3">
    <source>
        <dbReference type="Google" id="ProtNLM"/>
    </source>
</evidence>
<dbReference type="Pfam" id="PF01904">
    <property type="entry name" value="DUF72"/>
    <property type="match status" value="1"/>
</dbReference>
<keyword evidence="2" id="KW-1185">Reference proteome</keyword>
<dbReference type="EMBL" id="JYJA01000032">
    <property type="protein sequence ID" value="KJL43226.1"/>
    <property type="molecule type" value="Genomic_DNA"/>
</dbReference>
<proteinExistence type="predicted"/>
<dbReference type="PANTHER" id="PTHR30348:SF4">
    <property type="entry name" value="DUF72 DOMAIN-CONTAINING PROTEIN"/>
    <property type="match status" value="1"/>
</dbReference>
<reference evidence="1 2" key="1">
    <citation type="submission" date="2015-02" db="EMBL/GenBank/DDBJ databases">
        <title>Draft genome sequences of ten Microbacterium spp. with emphasis on heavy metal contaminated environments.</title>
        <authorList>
            <person name="Corretto E."/>
        </authorList>
    </citation>
    <scope>NUCLEOTIDE SEQUENCE [LARGE SCALE GENOMIC DNA]</scope>
    <source>
        <strain evidence="1 2">DSM 8608</strain>
    </source>
</reference>
<dbReference type="OrthoDB" id="9780310at2"/>